<dbReference type="EMBL" id="LXQA010149084">
    <property type="protein sequence ID" value="MCI25743.1"/>
    <property type="molecule type" value="Genomic_DNA"/>
</dbReference>
<evidence type="ECO:0000313" key="3">
    <source>
        <dbReference type="Proteomes" id="UP000265520"/>
    </source>
</evidence>
<reference evidence="2 3" key="1">
    <citation type="journal article" date="2018" name="Front. Plant Sci.">
        <title>Red Clover (Trifolium pratense) and Zigzag Clover (T. medium) - A Picture of Genomic Similarities and Differences.</title>
        <authorList>
            <person name="Dluhosova J."/>
            <person name="Istvanek J."/>
            <person name="Nedelnik J."/>
            <person name="Repkova J."/>
        </authorList>
    </citation>
    <scope>NUCLEOTIDE SEQUENCE [LARGE SCALE GENOMIC DNA]</scope>
    <source>
        <strain evidence="3">cv. 10/8</strain>
        <tissue evidence="2">Leaf</tissue>
    </source>
</reference>
<comment type="caution">
    <text evidence="2">The sequence shown here is derived from an EMBL/GenBank/DDBJ whole genome shotgun (WGS) entry which is preliminary data.</text>
</comment>
<evidence type="ECO:0000313" key="2">
    <source>
        <dbReference type="EMBL" id="MCI25743.1"/>
    </source>
</evidence>
<sequence>MSGARKGPGRPGRHVEEEVGPEIDPGA</sequence>
<organism evidence="2 3">
    <name type="scientific">Trifolium medium</name>
    <dbReference type="NCBI Taxonomy" id="97028"/>
    <lineage>
        <taxon>Eukaryota</taxon>
        <taxon>Viridiplantae</taxon>
        <taxon>Streptophyta</taxon>
        <taxon>Embryophyta</taxon>
        <taxon>Tracheophyta</taxon>
        <taxon>Spermatophyta</taxon>
        <taxon>Magnoliopsida</taxon>
        <taxon>eudicotyledons</taxon>
        <taxon>Gunneridae</taxon>
        <taxon>Pentapetalae</taxon>
        <taxon>rosids</taxon>
        <taxon>fabids</taxon>
        <taxon>Fabales</taxon>
        <taxon>Fabaceae</taxon>
        <taxon>Papilionoideae</taxon>
        <taxon>50 kb inversion clade</taxon>
        <taxon>NPAAA clade</taxon>
        <taxon>Hologalegina</taxon>
        <taxon>IRL clade</taxon>
        <taxon>Trifolieae</taxon>
        <taxon>Trifolium</taxon>
    </lineage>
</organism>
<name>A0A392QMW5_9FABA</name>
<proteinExistence type="predicted"/>
<feature type="non-terminal residue" evidence="2">
    <location>
        <position position="27"/>
    </location>
</feature>
<dbReference type="AlphaFoldDB" id="A0A392QMW5"/>
<protein>
    <submittedName>
        <fullName evidence="2">Uncharacterized protein</fullName>
    </submittedName>
</protein>
<accession>A0A392QMW5</accession>
<dbReference type="Proteomes" id="UP000265520">
    <property type="component" value="Unassembled WGS sequence"/>
</dbReference>
<keyword evidence="3" id="KW-1185">Reference proteome</keyword>
<feature type="region of interest" description="Disordered" evidence="1">
    <location>
        <begin position="1"/>
        <end position="27"/>
    </location>
</feature>
<evidence type="ECO:0000256" key="1">
    <source>
        <dbReference type="SAM" id="MobiDB-lite"/>
    </source>
</evidence>